<feature type="domain" description="Tyr recombinase" evidence="4">
    <location>
        <begin position="96"/>
        <end position="269"/>
    </location>
</feature>
<organism evidence="5 6">
    <name type="scientific">Formosa sediminum</name>
    <dbReference type="NCBI Taxonomy" id="2594004"/>
    <lineage>
        <taxon>Bacteria</taxon>
        <taxon>Pseudomonadati</taxon>
        <taxon>Bacteroidota</taxon>
        <taxon>Flavobacteriia</taxon>
        <taxon>Flavobacteriales</taxon>
        <taxon>Flavobacteriaceae</taxon>
        <taxon>Formosa</taxon>
    </lineage>
</organism>
<name>A0A516GT27_9FLAO</name>
<dbReference type="RefSeq" id="WP_143381540.1">
    <property type="nucleotide sequence ID" value="NZ_CP041637.1"/>
</dbReference>
<dbReference type="AlphaFoldDB" id="A0A516GT27"/>
<reference evidence="5 6" key="1">
    <citation type="submission" date="2019-07" db="EMBL/GenBank/DDBJ databases">
        <title>Genome sequencing for Formosa sp. PS13.</title>
        <authorList>
            <person name="Park S.-J."/>
        </authorList>
    </citation>
    <scope>NUCLEOTIDE SEQUENCE [LARGE SCALE GENOMIC DNA]</scope>
    <source>
        <strain evidence="5 6">PS13</strain>
    </source>
</reference>
<dbReference type="PANTHER" id="PTHR30349:SF41">
    <property type="entry name" value="INTEGRASE_RECOMBINASE PROTEIN MJ0367-RELATED"/>
    <property type="match status" value="1"/>
</dbReference>
<dbReference type="PROSITE" id="PS51898">
    <property type="entry name" value="TYR_RECOMBINASE"/>
    <property type="match status" value="1"/>
</dbReference>
<dbReference type="InterPro" id="IPR013762">
    <property type="entry name" value="Integrase-like_cat_sf"/>
</dbReference>
<evidence type="ECO:0000256" key="1">
    <source>
        <dbReference type="ARBA" id="ARBA00008857"/>
    </source>
</evidence>
<dbReference type="KEGG" id="fop:FNB79_12050"/>
<proteinExistence type="inferred from homology"/>
<dbReference type="GO" id="GO:0015074">
    <property type="term" value="P:DNA integration"/>
    <property type="evidence" value="ECO:0007669"/>
    <property type="project" value="InterPro"/>
</dbReference>
<evidence type="ECO:0000313" key="6">
    <source>
        <dbReference type="Proteomes" id="UP000319209"/>
    </source>
</evidence>
<evidence type="ECO:0000256" key="2">
    <source>
        <dbReference type="ARBA" id="ARBA00023125"/>
    </source>
</evidence>
<dbReference type="GO" id="GO:0006310">
    <property type="term" value="P:DNA recombination"/>
    <property type="evidence" value="ECO:0007669"/>
    <property type="project" value="UniProtKB-KW"/>
</dbReference>
<dbReference type="InterPro" id="IPR050090">
    <property type="entry name" value="Tyrosine_recombinase_XerCD"/>
</dbReference>
<accession>A0A516GT27</accession>
<dbReference type="InterPro" id="IPR011010">
    <property type="entry name" value="DNA_brk_join_enz"/>
</dbReference>
<dbReference type="Pfam" id="PF00589">
    <property type="entry name" value="Phage_integrase"/>
    <property type="match status" value="1"/>
</dbReference>
<dbReference type="InterPro" id="IPR002104">
    <property type="entry name" value="Integrase_catalytic"/>
</dbReference>
<protein>
    <submittedName>
        <fullName evidence="5">Tyrosine-type recombinase/integrase</fullName>
    </submittedName>
</protein>
<dbReference type="SUPFAM" id="SSF56349">
    <property type="entry name" value="DNA breaking-rejoining enzymes"/>
    <property type="match status" value="1"/>
</dbReference>
<comment type="similarity">
    <text evidence="1">Belongs to the 'phage' integrase family.</text>
</comment>
<dbReference type="PANTHER" id="PTHR30349">
    <property type="entry name" value="PHAGE INTEGRASE-RELATED"/>
    <property type="match status" value="1"/>
</dbReference>
<dbReference type="Proteomes" id="UP000319209">
    <property type="component" value="Chromosome"/>
</dbReference>
<gene>
    <name evidence="5" type="ORF">FNB79_12050</name>
</gene>
<dbReference type="Gene3D" id="1.10.443.10">
    <property type="entry name" value="Intergrase catalytic core"/>
    <property type="match status" value="1"/>
</dbReference>
<keyword evidence="6" id="KW-1185">Reference proteome</keyword>
<dbReference type="EMBL" id="CP041637">
    <property type="protein sequence ID" value="QDO94659.1"/>
    <property type="molecule type" value="Genomic_DNA"/>
</dbReference>
<dbReference type="GO" id="GO:0003677">
    <property type="term" value="F:DNA binding"/>
    <property type="evidence" value="ECO:0007669"/>
    <property type="project" value="UniProtKB-KW"/>
</dbReference>
<evidence type="ECO:0000256" key="3">
    <source>
        <dbReference type="ARBA" id="ARBA00023172"/>
    </source>
</evidence>
<keyword evidence="2" id="KW-0238">DNA-binding</keyword>
<sequence>MTTEELLNKEFEKRKFIPATKKVYSQKLTELFEFYSQIEPANINFDQIDSYLYRIKKSQSPSSIENCYWSFKLYFNEILGKNFPFHSLRLPLKDSHIPNVISQNQIKELLETFENLKHKTLITLLYATGMRVEELLELTPKDILSDKKEIRVRNTKTGRIRYPHLSDKLLKLLREYYVHYKPKKYLFEGQKKDTKYSVSSIRKILERAKIKAEIKEELTLISLRYCYIKHMVEQGQSLPALLKSMQVHNSDTVQFYYNLCGKSDKINYSPIDKLGVIIDTNKFNTVEIEKIFDSISNLDERDYLRESIACFKVGAMRAGVVFVWASAIRNLQNKCVEIGYKQINEALKKINQREKPIKQVSDFERLKDKTTLDIANKIGLITKHQKGELDKHLDLRNYCGHPSEYYPETQKIKAYLEDLINIIFKK</sequence>
<evidence type="ECO:0000259" key="4">
    <source>
        <dbReference type="PROSITE" id="PS51898"/>
    </source>
</evidence>
<evidence type="ECO:0000313" key="5">
    <source>
        <dbReference type="EMBL" id="QDO94659.1"/>
    </source>
</evidence>
<keyword evidence="3" id="KW-0233">DNA recombination</keyword>
<dbReference type="OrthoDB" id="1399884at2"/>